<name>A0A8T4GG55_9EURY</name>
<comment type="caution">
    <text evidence="5">The sequence shown here is derived from an EMBL/GenBank/DDBJ whole genome shotgun (WGS) entry which is preliminary data.</text>
</comment>
<dbReference type="EMBL" id="JAGGKQ010000023">
    <property type="protein sequence ID" value="MBP1923514.1"/>
    <property type="molecule type" value="Genomic_DNA"/>
</dbReference>
<accession>A0A8T4GG55</accession>
<proteinExistence type="inferred from homology"/>
<keyword evidence="3" id="KW-0732">Signal</keyword>
<feature type="domain" description="Solute-binding protein family 5" evidence="4">
    <location>
        <begin position="55"/>
        <end position="134"/>
    </location>
</feature>
<evidence type="ECO:0000256" key="3">
    <source>
        <dbReference type="ARBA" id="ARBA00022729"/>
    </source>
</evidence>
<dbReference type="AlphaFoldDB" id="A0A8T4GG55"/>
<sequence length="556" mass="61753">MSSGNHSRRKFIRAAGAAGAAGFAVSVAGCADETDEGTTPDGADELGEPVESIQFLGPTAGVNAFRNELASVTAENWEEIGFDVDLNEMEFGAQVDQAVVQQDFDASLLGWGGTPERIDPHTFIYDMHHSDNTGQGGRNTPGYSNPEYDDLADLQVTQPDENERQETVYEAQEIIAREQPRTYIANEGGVHPYAGSRVENIDPTLGEGLNSFWNMISVTPTDGDGTVTMGYPSEIISLNPMQDLATPDRQFVRLLYDQLFRIGPDGLPQPWLATGEPVIEDDGMTYTVEIRDDVTFHDGEDLTIDDVEFTYELYADSPTYSGLVEVIDEIETSGNEITFRLGEPFAPFTANVLGQVYVFPEHIWGDVDPEDLADFEDPNWIGSGPFQFDDWERQSELQLSAFDDHFNPPNTDRFIRIPGADVSQLIGDLEAGQIDFVGAVPQPATLSRIEEDDDLDSAPFEDIGYVKIAYNLRREPFDDVAIRRALSYCVPKEEYVEFIRDGMGTVTDSTISEHNEFWHNPDVEQFRLDLDAARQELADAGYGWDDDGRLHYGADQ</sequence>
<dbReference type="PANTHER" id="PTHR30290:SF9">
    <property type="entry name" value="OLIGOPEPTIDE-BINDING PROTEIN APPA"/>
    <property type="match status" value="1"/>
</dbReference>
<dbReference type="PANTHER" id="PTHR30290">
    <property type="entry name" value="PERIPLASMIC BINDING COMPONENT OF ABC TRANSPORTER"/>
    <property type="match status" value="1"/>
</dbReference>
<evidence type="ECO:0000313" key="6">
    <source>
        <dbReference type="Proteomes" id="UP000823588"/>
    </source>
</evidence>
<feature type="domain" description="Solute-binding protein family 5" evidence="4">
    <location>
        <begin position="268"/>
        <end position="548"/>
    </location>
</feature>
<dbReference type="Proteomes" id="UP000823588">
    <property type="component" value="Unassembled WGS sequence"/>
</dbReference>
<protein>
    <submittedName>
        <fullName evidence="5">Peptide/nickel transport system substrate-binding protein</fullName>
    </submittedName>
</protein>
<dbReference type="InterPro" id="IPR006311">
    <property type="entry name" value="TAT_signal"/>
</dbReference>
<dbReference type="PROSITE" id="PS51318">
    <property type="entry name" value="TAT"/>
    <property type="match status" value="1"/>
</dbReference>
<dbReference type="SUPFAM" id="SSF53850">
    <property type="entry name" value="Periplasmic binding protein-like II"/>
    <property type="match status" value="2"/>
</dbReference>
<dbReference type="InterPro" id="IPR039424">
    <property type="entry name" value="SBP_5"/>
</dbReference>
<dbReference type="GO" id="GO:0015833">
    <property type="term" value="P:peptide transport"/>
    <property type="evidence" value="ECO:0007669"/>
    <property type="project" value="TreeGrafter"/>
</dbReference>
<evidence type="ECO:0000313" key="5">
    <source>
        <dbReference type="EMBL" id="MBP1923514.1"/>
    </source>
</evidence>
<dbReference type="CDD" id="cd00995">
    <property type="entry name" value="PBP2_NikA_DppA_OppA_like"/>
    <property type="match status" value="1"/>
</dbReference>
<dbReference type="InterPro" id="IPR000914">
    <property type="entry name" value="SBP_5_dom"/>
</dbReference>
<evidence type="ECO:0000256" key="1">
    <source>
        <dbReference type="ARBA" id="ARBA00005695"/>
    </source>
</evidence>
<reference evidence="5" key="1">
    <citation type="submission" date="2021-03" db="EMBL/GenBank/DDBJ databases">
        <title>Genomic Encyclopedia of Type Strains, Phase IV (KMG-IV): sequencing the most valuable type-strain genomes for metagenomic binning, comparative biology and taxonomic classification.</title>
        <authorList>
            <person name="Goeker M."/>
        </authorList>
    </citation>
    <scope>NUCLEOTIDE SEQUENCE</scope>
    <source>
        <strain evidence="5">DSM 23564</strain>
    </source>
</reference>
<dbReference type="Gene3D" id="3.40.190.10">
    <property type="entry name" value="Periplasmic binding protein-like II"/>
    <property type="match status" value="1"/>
</dbReference>
<dbReference type="GO" id="GO:1904680">
    <property type="term" value="F:peptide transmembrane transporter activity"/>
    <property type="evidence" value="ECO:0007669"/>
    <property type="project" value="TreeGrafter"/>
</dbReference>
<keyword evidence="2" id="KW-0813">Transport</keyword>
<gene>
    <name evidence="5" type="ORF">J2751_002556</name>
</gene>
<keyword evidence="6" id="KW-1185">Reference proteome</keyword>
<dbReference type="Gene3D" id="3.10.105.10">
    <property type="entry name" value="Dipeptide-binding Protein, Domain 3"/>
    <property type="match status" value="2"/>
</dbReference>
<organism evidence="5 6">
    <name type="scientific">Halorubrum alkaliphilum</name>
    <dbReference type="NCBI Taxonomy" id="261290"/>
    <lineage>
        <taxon>Archaea</taxon>
        <taxon>Methanobacteriati</taxon>
        <taxon>Methanobacteriota</taxon>
        <taxon>Stenosarchaea group</taxon>
        <taxon>Halobacteria</taxon>
        <taxon>Halobacteriales</taxon>
        <taxon>Haloferacaceae</taxon>
        <taxon>Halorubrum</taxon>
    </lineage>
</organism>
<dbReference type="OrthoDB" id="233597at2157"/>
<comment type="similarity">
    <text evidence="1">Belongs to the bacterial solute-binding protein 5 family.</text>
</comment>
<evidence type="ECO:0000259" key="4">
    <source>
        <dbReference type="Pfam" id="PF00496"/>
    </source>
</evidence>
<dbReference type="Pfam" id="PF00496">
    <property type="entry name" value="SBP_bac_5"/>
    <property type="match status" value="2"/>
</dbReference>
<evidence type="ECO:0000256" key="2">
    <source>
        <dbReference type="ARBA" id="ARBA00022448"/>
    </source>
</evidence>
<dbReference type="RefSeq" id="WP_209486438.1">
    <property type="nucleotide sequence ID" value="NZ_JAGGKQ010000023.1"/>
</dbReference>